<organism evidence="1">
    <name type="scientific">uncultured Thiotrichaceae bacterium</name>
    <dbReference type="NCBI Taxonomy" id="298394"/>
    <lineage>
        <taxon>Bacteria</taxon>
        <taxon>Pseudomonadati</taxon>
        <taxon>Pseudomonadota</taxon>
        <taxon>Gammaproteobacteria</taxon>
        <taxon>Thiotrichales</taxon>
        <taxon>Thiotrichaceae</taxon>
        <taxon>environmental samples</taxon>
    </lineage>
</organism>
<reference evidence="1" key="1">
    <citation type="submission" date="2020-01" db="EMBL/GenBank/DDBJ databases">
        <authorList>
            <person name="Meier V. D."/>
            <person name="Meier V D."/>
        </authorList>
    </citation>
    <scope>NUCLEOTIDE SEQUENCE</scope>
    <source>
        <strain evidence="1">HLG_WM_MAG_09</strain>
    </source>
</reference>
<gene>
    <name evidence="1" type="ORF">HELGO_WM26730</name>
</gene>
<sequence length="444" mass="49297">MKYVFCIIIATFSFINNLYAEDFTLLGSFKNSLITSGDPPGYISLALSADGSRLALLETTPGNNDLPNDHAIVSVRNTSNGELLNQKKIDLDPSVTANTYLINLKFSKDNTTIIIGMQPPARNLTWSYQTDSSLKDSCFAYMGSIVEKVSPDGDLFSVITAEGNTLLCGKGAVTEQHKELFDFEGLKGTLGEKGQSIRSEGFHDGKLVISYQSKQFSEKTNELFSRLKDEKPFLEILAFKNDYADKNLATQLDSDNNTFYSIDKFNRTIVLSIYNSTSQSLVNRYKFKVINGSTEKVGAYIDGKEIVVDTERGFYIFNAGTTTATFVKRIDKKEISDLPKKITTRLDTYNVAYSSKYKLALKSIELALNESFSNKYISYFAEDSLVTKSFFFEHTACDTTNTNAIPLKNPLNSSVLKGGVLAVSEGEDTLLTCLGDTYYLYGID</sequence>
<proteinExistence type="predicted"/>
<protein>
    <submittedName>
        <fullName evidence="1">Uncharacterized protein</fullName>
    </submittedName>
</protein>
<name>A0A6S6UP42_9GAMM</name>
<evidence type="ECO:0000313" key="1">
    <source>
        <dbReference type="EMBL" id="CAA6830743.1"/>
    </source>
</evidence>
<dbReference type="EMBL" id="CACVAT010000625">
    <property type="protein sequence ID" value="CAA6830743.1"/>
    <property type="molecule type" value="Genomic_DNA"/>
</dbReference>
<dbReference type="AlphaFoldDB" id="A0A6S6UP42"/>
<accession>A0A6S6UP42</accession>